<evidence type="ECO:0000256" key="11">
    <source>
        <dbReference type="SAM" id="Phobius"/>
    </source>
</evidence>
<dbReference type="SUPFAM" id="SSF143865">
    <property type="entry name" value="CorA soluble domain-like"/>
    <property type="match status" value="1"/>
</dbReference>
<dbReference type="Proteomes" id="UP000196435">
    <property type="component" value="Unassembled WGS sequence"/>
</dbReference>
<dbReference type="EMBL" id="FTLG01000188">
    <property type="protein sequence ID" value="SIP73842.1"/>
    <property type="molecule type" value="Genomic_DNA"/>
</dbReference>
<dbReference type="NCBIfam" id="NF007092">
    <property type="entry name" value="PRK09546.1"/>
    <property type="match status" value="1"/>
</dbReference>
<evidence type="ECO:0000256" key="3">
    <source>
        <dbReference type="ARBA" id="ARBA00022448"/>
    </source>
</evidence>
<dbReference type="GO" id="GO:0015095">
    <property type="term" value="F:magnesium ion transmembrane transporter activity"/>
    <property type="evidence" value="ECO:0007669"/>
    <property type="project" value="TreeGrafter"/>
</dbReference>
<keyword evidence="15" id="KW-1185">Reference proteome</keyword>
<keyword evidence="4" id="KW-1003">Cell membrane</keyword>
<evidence type="ECO:0000256" key="4">
    <source>
        <dbReference type="ARBA" id="ARBA00022475"/>
    </source>
</evidence>
<evidence type="ECO:0000256" key="1">
    <source>
        <dbReference type="ARBA" id="ARBA00004651"/>
    </source>
</evidence>
<reference evidence="13" key="1">
    <citation type="submission" date="2016-12" db="EMBL/GenBank/DDBJ databases">
        <authorList>
            <person name="Song W.-J."/>
            <person name="Kurnit D.M."/>
        </authorList>
    </citation>
    <scope>NUCLEOTIDE SEQUENCE [LARGE SCALE GENOMIC DNA]</scope>
    <source>
        <strain evidence="13">HGB1681</strain>
    </source>
</reference>
<dbReference type="EMBL" id="NIBU01000001">
    <property type="protein sequence ID" value="PHM38724.1"/>
    <property type="molecule type" value="Genomic_DNA"/>
</dbReference>
<dbReference type="RefSeq" id="WP_086953306.1">
    <property type="nucleotide sequence ID" value="NZ_CAWNQC010000001.1"/>
</dbReference>
<evidence type="ECO:0000313" key="12">
    <source>
        <dbReference type="EMBL" id="PHM38724.1"/>
    </source>
</evidence>
<dbReference type="InterPro" id="IPR045863">
    <property type="entry name" value="CorA_TM1_TM2"/>
</dbReference>
<accession>A0A1N6MYE9</accession>
<dbReference type="GO" id="GO:0005886">
    <property type="term" value="C:plasma membrane"/>
    <property type="evidence" value="ECO:0007669"/>
    <property type="project" value="UniProtKB-SubCell"/>
</dbReference>
<dbReference type="PANTHER" id="PTHR46494">
    <property type="entry name" value="CORA FAMILY METAL ION TRANSPORTER (EUROFUNG)"/>
    <property type="match status" value="1"/>
</dbReference>
<dbReference type="Proteomes" id="UP000224871">
    <property type="component" value="Unassembled WGS sequence"/>
</dbReference>
<evidence type="ECO:0000313" key="15">
    <source>
        <dbReference type="Proteomes" id="UP000224871"/>
    </source>
</evidence>
<comment type="subcellular location">
    <subcellularLocation>
        <location evidence="1">Cell membrane</location>
        <topology evidence="1">Multi-pass membrane protein</topology>
    </subcellularLocation>
</comment>
<dbReference type="AlphaFoldDB" id="A0A1N6MYE9"/>
<keyword evidence="9" id="KW-0406">Ion transport</keyword>
<dbReference type="GO" id="GO:0000287">
    <property type="term" value="F:magnesium ion binding"/>
    <property type="evidence" value="ECO:0007669"/>
    <property type="project" value="TreeGrafter"/>
</dbReference>
<dbReference type="Gene3D" id="3.30.460.20">
    <property type="entry name" value="CorA soluble domain-like"/>
    <property type="match status" value="1"/>
</dbReference>
<dbReference type="Gene3D" id="1.20.58.340">
    <property type="entry name" value="Magnesium transport protein CorA, transmembrane region"/>
    <property type="match status" value="2"/>
</dbReference>
<evidence type="ECO:0000256" key="2">
    <source>
        <dbReference type="ARBA" id="ARBA00009765"/>
    </source>
</evidence>
<evidence type="ECO:0000256" key="8">
    <source>
        <dbReference type="ARBA" id="ARBA00022989"/>
    </source>
</evidence>
<keyword evidence="3" id="KW-0813">Transport</keyword>
<feature type="transmembrane region" description="Helical" evidence="11">
    <location>
        <begin position="301"/>
        <end position="321"/>
    </location>
</feature>
<feature type="transmembrane region" description="Helical" evidence="11">
    <location>
        <begin position="267"/>
        <end position="289"/>
    </location>
</feature>
<sequence>METIYGSAFKDSNAVYACQLNGKGGITDFSENAPATAGQPFWQHLDYQNQSSYRWLMNTNQLPAPVKDGLVGESIRPKLIRTGEGALITLRAINRNDNARPDHLVSFRIYINEKVIISSCHRKVYPVEQVMTDLNNGTGAKNTGHWLVEIVDAITDEVNDFIEELHDNLIEFEDNILEQKIPGRGELVLLRKQLIVLRRYMAPQRDVLTRLSSEKLPWMSDEARHLMQEVSDRLGRGLDDLDGSIARTAVLADEITSIMADAMNRRIYMMSLLTIIFLPSTFLTGLFGVNLGGIPGNKDEFGFGLFSLLLSLLIAGFAWWLKRSKWL</sequence>
<reference evidence="14" key="2">
    <citation type="submission" date="2016-12" db="EMBL/GenBank/DDBJ databases">
        <authorList>
            <person name="Gaudriault S."/>
        </authorList>
    </citation>
    <scope>NUCLEOTIDE SEQUENCE [LARGE SCALE GENOMIC DNA]</scope>
    <source>
        <strain evidence="14">HGB1681 (deposited as PTA-6826 in the American Type Culture Collection)</strain>
    </source>
</reference>
<gene>
    <name evidence="13" type="primary">zntB</name>
    <name evidence="12" type="ORF">Xinn_00005</name>
    <name evidence="13" type="ORF">XIS1_460157</name>
</gene>
<name>A0A1N6MYE9_9GAMM</name>
<evidence type="ECO:0000256" key="9">
    <source>
        <dbReference type="ARBA" id="ARBA00023065"/>
    </source>
</evidence>
<keyword evidence="10 11" id="KW-0472">Membrane</keyword>
<keyword evidence="7" id="KW-0862">Zinc</keyword>
<dbReference type="PANTHER" id="PTHR46494:SF3">
    <property type="entry name" value="ZINC TRANSPORT PROTEIN ZNTB"/>
    <property type="match status" value="1"/>
</dbReference>
<proteinExistence type="inferred from homology"/>
<reference evidence="12 15" key="3">
    <citation type="journal article" date="2017" name="Nat. Microbiol.">
        <title>Natural product diversity associated with the nematode symbionts Photorhabdus and Xenorhabdus.</title>
        <authorList>
            <person name="Tobias N.J."/>
            <person name="Wolff H."/>
            <person name="Djahanschiri B."/>
            <person name="Grundmann F."/>
            <person name="Kronenwerth M."/>
            <person name="Shi Y.M."/>
            <person name="Simonyi S."/>
            <person name="Grun P."/>
            <person name="Shapiro-Ilan D."/>
            <person name="Pidot S.J."/>
            <person name="Stinear T.P."/>
            <person name="Ebersberger I."/>
            <person name="Bode H.B."/>
        </authorList>
    </citation>
    <scope>NUCLEOTIDE SEQUENCE [LARGE SCALE GENOMIC DNA]</scope>
    <source>
        <strain evidence="12 15">DSM 16336</strain>
    </source>
</reference>
<comment type="similarity">
    <text evidence="2">Belongs to the CorA metal ion transporter (MIT) (TC 1.A.35) family.</text>
</comment>
<evidence type="ECO:0000313" key="14">
    <source>
        <dbReference type="Proteomes" id="UP000196435"/>
    </source>
</evidence>
<evidence type="ECO:0000256" key="6">
    <source>
        <dbReference type="ARBA" id="ARBA00022692"/>
    </source>
</evidence>
<dbReference type="SUPFAM" id="SSF144083">
    <property type="entry name" value="Magnesium transport protein CorA, transmembrane region"/>
    <property type="match status" value="1"/>
</dbReference>
<dbReference type="Pfam" id="PF01544">
    <property type="entry name" value="CorA"/>
    <property type="match status" value="1"/>
</dbReference>
<dbReference type="InterPro" id="IPR045861">
    <property type="entry name" value="CorA_cytoplasmic_dom"/>
</dbReference>
<dbReference type="GO" id="GO:0050897">
    <property type="term" value="F:cobalt ion binding"/>
    <property type="evidence" value="ECO:0007669"/>
    <property type="project" value="TreeGrafter"/>
</dbReference>
<keyword evidence="6 11" id="KW-0812">Transmembrane</keyword>
<evidence type="ECO:0000256" key="5">
    <source>
        <dbReference type="ARBA" id="ARBA00022519"/>
    </source>
</evidence>
<keyword evidence="5" id="KW-0997">Cell inner membrane</keyword>
<organism evidence="13 14">
    <name type="scientific">Xenorhabdus innexi</name>
    <dbReference type="NCBI Taxonomy" id="290109"/>
    <lineage>
        <taxon>Bacteria</taxon>
        <taxon>Pseudomonadati</taxon>
        <taxon>Pseudomonadota</taxon>
        <taxon>Gammaproteobacteria</taxon>
        <taxon>Enterobacterales</taxon>
        <taxon>Morganellaceae</taxon>
        <taxon>Xenorhabdus</taxon>
    </lineage>
</organism>
<evidence type="ECO:0000313" key="13">
    <source>
        <dbReference type="EMBL" id="SIP73842.1"/>
    </source>
</evidence>
<protein>
    <submittedName>
        <fullName evidence="13">Zinc transport protein zntB</fullName>
    </submittedName>
    <submittedName>
        <fullName evidence="12">Zinc transporter ZntB</fullName>
    </submittedName>
</protein>
<keyword evidence="8 11" id="KW-1133">Transmembrane helix</keyword>
<dbReference type="InterPro" id="IPR002523">
    <property type="entry name" value="MgTranspt_CorA/ZnTranspt_ZntB"/>
</dbReference>
<evidence type="ECO:0000256" key="10">
    <source>
        <dbReference type="ARBA" id="ARBA00023136"/>
    </source>
</evidence>
<dbReference type="OrthoDB" id="9803484at2"/>
<dbReference type="GO" id="GO:0015087">
    <property type="term" value="F:cobalt ion transmembrane transporter activity"/>
    <property type="evidence" value="ECO:0007669"/>
    <property type="project" value="TreeGrafter"/>
</dbReference>
<dbReference type="CDD" id="cd12833">
    <property type="entry name" value="ZntB-like_1"/>
    <property type="match status" value="1"/>
</dbReference>
<evidence type="ECO:0000256" key="7">
    <source>
        <dbReference type="ARBA" id="ARBA00022833"/>
    </source>
</evidence>